<dbReference type="InterPro" id="IPR043502">
    <property type="entry name" value="DNA/RNA_pol_sf"/>
</dbReference>
<keyword evidence="2" id="KW-0548">Nucleotidyltransferase</keyword>
<dbReference type="PROSITE" id="PS50878">
    <property type="entry name" value="RT_POL"/>
    <property type="match status" value="1"/>
</dbReference>
<organism evidence="2 3">
    <name type="scientific">Acropora cervicornis</name>
    <name type="common">Staghorn coral</name>
    <dbReference type="NCBI Taxonomy" id="6130"/>
    <lineage>
        <taxon>Eukaryota</taxon>
        <taxon>Metazoa</taxon>
        <taxon>Cnidaria</taxon>
        <taxon>Anthozoa</taxon>
        <taxon>Hexacorallia</taxon>
        <taxon>Scleractinia</taxon>
        <taxon>Astrocoeniina</taxon>
        <taxon>Acroporidae</taxon>
        <taxon>Acropora</taxon>
    </lineage>
</organism>
<accession>A0AAD9QS50</accession>
<comment type="caution">
    <text evidence="2">The sequence shown here is derived from an EMBL/GenBank/DDBJ whole genome shotgun (WGS) entry which is preliminary data.</text>
</comment>
<evidence type="ECO:0000313" key="2">
    <source>
        <dbReference type="EMBL" id="KAK2566378.1"/>
    </source>
</evidence>
<dbReference type="Proteomes" id="UP001249851">
    <property type="component" value="Unassembled WGS sequence"/>
</dbReference>
<feature type="domain" description="Reverse transcriptase" evidence="1">
    <location>
        <begin position="63"/>
        <end position="333"/>
    </location>
</feature>
<protein>
    <submittedName>
        <fullName evidence="2">RNA-directed DNA polymerase from transposon X-element</fullName>
    </submittedName>
</protein>
<sequence length="333" mass="37462">MNLSSQSQETNLLKYHVLLRGKRLELIKNIPSSKAIGCDGLSAKVLKLAASVLVHPLFRLMNLSISTGCFPSTWTTAQVTPLFKSGSREDTSNYRQISVLPFLSKIRERHVATSLCKHLYSKDLLYNLQSAFRSNHSTETALIKLTNELLFNMDNDMVTGLAFVDFRKAFDVINHELLLKKLSIYGANDLSLKWFGSYLSGRKQYVRINGCCSTSKQLSQGVPQGSILGPIFFLLFVNDMPLSIRDSTLYVYADDTTLSKCSSWENVPHLTQALNQDLKRLDEWSARNKMFINSQKTKSMLITGKRLRNLVASTSIEAMEATLNMLLISNFLG</sequence>
<dbReference type="SUPFAM" id="SSF56672">
    <property type="entry name" value="DNA/RNA polymerases"/>
    <property type="match status" value="1"/>
</dbReference>
<evidence type="ECO:0000313" key="3">
    <source>
        <dbReference type="Proteomes" id="UP001249851"/>
    </source>
</evidence>
<proteinExistence type="predicted"/>
<dbReference type="EMBL" id="JARQWQ010000017">
    <property type="protein sequence ID" value="KAK2566378.1"/>
    <property type="molecule type" value="Genomic_DNA"/>
</dbReference>
<reference evidence="2" key="2">
    <citation type="journal article" date="2023" name="Science">
        <title>Genomic signatures of disease resistance in endangered staghorn corals.</title>
        <authorList>
            <person name="Vollmer S.V."/>
            <person name="Selwyn J.D."/>
            <person name="Despard B.A."/>
            <person name="Roesel C.L."/>
        </authorList>
    </citation>
    <scope>NUCLEOTIDE SEQUENCE</scope>
    <source>
        <strain evidence="2">K2</strain>
    </source>
</reference>
<keyword evidence="3" id="KW-1185">Reference proteome</keyword>
<name>A0AAD9QS50_ACRCE</name>
<keyword evidence="2" id="KW-0695">RNA-directed DNA polymerase</keyword>
<dbReference type="AlphaFoldDB" id="A0AAD9QS50"/>
<dbReference type="InterPro" id="IPR000477">
    <property type="entry name" value="RT_dom"/>
</dbReference>
<dbReference type="PANTHER" id="PTHR33332">
    <property type="entry name" value="REVERSE TRANSCRIPTASE DOMAIN-CONTAINING PROTEIN"/>
    <property type="match status" value="1"/>
</dbReference>
<dbReference type="GO" id="GO:0003964">
    <property type="term" value="F:RNA-directed DNA polymerase activity"/>
    <property type="evidence" value="ECO:0007669"/>
    <property type="project" value="UniProtKB-KW"/>
</dbReference>
<gene>
    <name evidence="2" type="ORF">P5673_009882</name>
</gene>
<reference evidence="2" key="1">
    <citation type="journal article" date="2023" name="G3 (Bethesda)">
        <title>Whole genome assembly and annotation of the endangered Caribbean coral Acropora cervicornis.</title>
        <authorList>
            <person name="Selwyn J.D."/>
            <person name="Vollmer S.V."/>
        </authorList>
    </citation>
    <scope>NUCLEOTIDE SEQUENCE</scope>
    <source>
        <strain evidence="2">K2</strain>
    </source>
</reference>
<keyword evidence="2" id="KW-0808">Transferase</keyword>
<dbReference type="Pfam" id="PF00078">
    <property type="entry name" value="RVT_1"/>
    <property type="match status" value="1"/>
</dbReference>
<dbReference type="CDD" id="cd01650">
    <property type="entry name" value="RT_nLTR_like"/>
    <property type="match status" value="1"/>
</dbReference>
<evidence type="ECO:0000259" key="1">
    <source>
        <dbReference type="PROSITE" id="PS50878"/>
    </source>
</evidence>